<sequence>MEEKKVVIFKVANGEYSVDVSYVISIEKEEQITPVPQLPSFVRGIRKVRDELIPVIDLQMVLYNQKTEENENNKLIVARTEDISFAMIVNDAKEILDIKDEVIKEVGISAYQKTEYITGVLNLENRLVLMLDPTILLETLEGVKEIKDYMKNQPA</sequence>
<dbReference type="AlphaFoldDB" id="A0A0J1IMC2"/>
<dbReference type="InterPro" id="IPR002545">
    <property type="entry name" value="CheW-lke_dom"/>
</dbReference>
<dbReference type="PATRIC" id="fig|1397.4.peg.3927"/>
<evidence type="ECO:0000259" key="1">
    <source>
        <dbReference type="PROSITE" id="PS50851"/>
    </source>
</evidence>
<dbReference type="InterPro" id="IPR036061">
    <property type="entry name" value="CheW-like_dom_sf"/>
</dbReference>
<gene>
    <name evidence="2" type="ORF">ABW02_06300</name>
    <name evidence="3" type="ORF">CHH57_19460</name>
</gene>
<dbReference type="RefSeq" id="WP_047941099.1">
    <property type="nucleotide sequence ID" value="NZ_CP026031.1"/>
</dbReference>
<dbReference type="Gene3D" id="2.40.50.180">
    <property type="entry name" value="CheA-289, Domain 4"/>
    <property type="match status" value="1"/>
</dbReference>
<evidence type="ECO:0000313" key="4">
    <source>
        <dbReference type="Proteomes" id="UP000036045"/>
    </source>
</evidence>
<dbReference type="GO" id="GO:0005829">
    <property type="term" value="C:cytosol"/>
    <property type="evidence" value="ECO:0007669"/>
    <property type="project" value="TreeGrafter"/>
</dbReference>
<dbReference type="Pfam" id="PF01584">
    <property type="entry name" value="CheW"/>
    <property type="match status" value="1"/>
</dbReference>
<dbReference type="GO" id="GO:0006935">
    <property type="term" value="P:chemotaxis"/>
    <property type="evidence" value="ECO:0007669"/>
    <property type="project" value="InterPro"/>
</dbReference>
<feature type="domain" description="CheW-like" evidence="1">
    <location>
        <begin position="3"/>
        <end position="142"/>
    </location>
</feature>
<dbReference type="PANTHER" id="PTHR22617">
    <property type="entry name" value="CHEMOTAXIS SENSOR HISTIDINE KINASE-RELATED"/>
    <property type="match status" value="1"/>
</dbReference>
<name>A0A0J1IMC2_NIACI</name>
<evidence type="ECO:0000313" key="3">
    <source>
        <dbReference type="EMBL" id="PAD81603.1"/>
    </source>
</evidence>
<keyword evidence="4" id="KW-1185">Reference proteome</keyword>
<evidence type="ECO:0000313" key="2">
    <source>
        <dbReference type="EMBL" id="KLV27136.1"/>
    </source>
</evidence>
<dbReference type="EMBL" id="NPBQ01000120">
    <property type="protein sequence ID" value="PAD81603.1"/>
    <property type="molecule type" value="Genomic_DNA"/>
</dbReference>
<protein>
    <submittedName>
        <fullName evidence="2">Chemotaxis protein CheW</fullName>
    </submittedName>
</protein>
<dbReference type="InterPro" id="IPR039315">
    <property type="entry name" value="CheW"/>
</dbReference>
<reference evidence="3 5" key="2">
    <citation type="submission" date="2017-07" db="EMBL/GenBank/DDBJ databases">
        <title>Isolation and whole genome analysis of endospore-forming bacteria from heroin.</title>
        <authorList>
            <person name="Kalinowski J."/>
            <person name="Ahrens B."/>
            <person name="Al-Dilaimi A."/>
            <person name="Winkler A."/>
            <person name="Wibberg D."/>
            <person name="Schleenbecker U."/>
            <person name="Ruckert C."/>
            <person name="Wolfel R."/>
            <person name="Grass G."/>
        </authorList>
    </citation>
    <scope>NUCLEOTIDE SEQUENCE [LARGE SCALE GENOMIC DNA]</scope>
    <source>
        <strain evidence="3 5">7521-2</strain>
    </source>
</reference>
<dbReference type="PANTHER" id="PTHR22617:SF23">
    <property type="entry name" value="CHEMOTAXIS PROTEIN CHEW"/>
    <property type="match status" value="1"/>
</dbReference>
<dbReference type="SUPFAM" id="SSF50341">
    <property type="entry name" value="CheW-like"/>
    <property type="match status" value="1"/>
</dbReference>
<dbReference type="OrthoDB" id="9787997at2"/>
<reference evidence="2 4" key="1">
    <citation type="submission" date="2015-05" db="EMBL/GenBank/DDBJ databases">
        <title>Whole genome sequence and identification of bacterial endophytes from Costus igneus.</title>
        <authorList>
            <person name="Lee Y.P."/>
            <person name="Gan H.M."/>
            <person name="Eng W."/>
            <person name="Wheatley M.S."/>
            <person name="Caraballo A."/>
            <person name="Polter S."/>
            <person name="Savka M.A."/>
            <person name="Hudson A.O."/>
        </authorList>
    </citation>
    <scope>NUCLEOTIDE SEQUENCE [LARGE SCALE GENOMIC DNA]</scope>
    <source>
        <strain evidence="2 4">RIT379</strain>
    </source>
</reference>
<dbReference type="GO" id="GO:0007165">
    <property type="term" value="P:signal transduction"/>
    <property type="evidence" value="ECO:0007669"/>
    <property type="project" value="InterPro"/>
</dbReference>
<proteinExistence type="predicted"/>
<dbReference type="GeneID" id="56350306"/>
<dbReference type="Proteomes" id="UP000036045">
    <property type="component" value="Unassembled WGS sequence"/>
</dbReference>
<evidence type="ECO:0000313" key="5">
    <source>
        <dbReference type="Proteomes" id="UP000216961"/>
    </source>
</evidence>
<dbReference type="EMBL" id="LDPH01000004">
    <property type="protein sequence ID" value="KLV27136.1"/>
    <property type="molecule type" value="Genomic_DNA"/>
</dbReference>
<comment type="caution">
    <text evidence="2">The sequence shown here is derived from an EMBL/GenBank/DDBJ whole genome shotgun (WGS) entry which is preliminary data.</text>
</comment>
<organism evidence="2 4">
    <name type="scientific">Niallia circulans</name>
    <name type="common">Bacillus circulans</name>
    <dbReference type="NCBI Taxonomy" id="1397"/>
    <lineage>
        <taxon>Bacteria</taxon>
        <taxon>Bacillati</taxon>
        <taxon>Bacillota</taxon>
        <taxon>Bacilli</taxon>
        <taxon>Bacillales</taxon>
        <taxon>Bacillaceae</taxon>
        <taxon>Niallia</taxon>
    </lineage>
</organism>
<dbReference type="KEGG" id="bcir:C2I06_08965"/>
<dbReference type="PROSITE" id="PS50851">
    <property type="entry name" value="CHEW"/>
    <property type="match status" value="1"/>
</dbReference>
<dbReference type="Gene3D" id="2.30.30.40">
    <property type="entry name" value="SH3 Domains"/>
    <property type="match status" value="1"/>
</dbReference>
<dbReference type="SMART" id="SM00260">
    <property type="entry name" value="CheW"/>
    <property type="match status" value="1"/>
</dbReference>
<accession>A0A0J1IMC2</accession>
<dbReference type="Proteomes" id="UP000216961">
    <property type="component" value="Unassembled WGS sequence"/>
</dbReference>